<dbReference type="Gene3D" id="6.10.320.10">
    <property type="match status" value="1"/>
</dbReference>
<reference evidence="2 3" key="1">
    <citation type="submission" date="2019-02" db="EMBL/GenBank/DDBJ databases">
        <title>Genomic Encyclopedia of Type Strains, Phase IV (KMG-IV): sequencing the most valuable type-strain genomes for metagenomic binning, comparative biology and taxonomic classification.</title>
        <authorList>
            <person name="Goeker M."/>
        </authorList>
    </citation>
    <scope>NUCLEOTIDE SEQUENCE [LARGE SCALE GENOMIC DNA]</scope>
    <source>
        <strain evidence="2 3">DSM 29486</strain>
    </source>
</reference>
<accession>A0A4Q7PIZ9</accession>
<name>A0A4Q7PIZ9_9FIRM</name>
<keyword evidence="3" id="KW-1185">Reference proteome</keyword>
<organism evidence="2 3">
    <name type="scientific">Cuneatibacter caecimuris</name>
    <dbReference type="NCBI Taxonomy" id="1796618"/>
    <lineage>
        <taxon>Bacteria</taxon>
        <taxon>Bacillati</taxon>
        <taxon>Bacillota</taxon>
        <taxon>Clostridia</taxon>
        <taxon>Lachnospirales</taxon>
        <taxon>Lachnospiraceae</taxon>
        <taxon>Cuneatibacter</taxon>
    </lineage>
</organism>
<sequence length="165" mass="19603">MQITSAGANKMLRALRDERSYLERMEERSREYVLAENEKQEPPAYDYEETTAKMQEIDRKICRIKHAVNVFNTTTVLEKQGITIDEALVKMAQMTQARLRLEDMRSRLPKTRHESYGHSSLIEYAYLNYDVKKVQEDYRKLNEEIMELQLELDACNQTRTFELEL</sequence>
<dbReference type="OrthoDB" id="1924516at2"/>
<evidence type="ECO:0000256" key="1">
    <source>
        <dbReference type="SAM" id="Coils"/>
    </source>
</evidence>
<comment type="caution">
    <text evidence="2">The sequence shown here is derived from an EMBL/GenBank/DDBJ whole genome shotgun (WGS) entry which is preliminary data.</text>
</comment>
<dbReference type="EMBL" id="SGXF01000003">
    <property type="protein sequence ID" value="RZT00585.1"/>
    <property type="molecule type" value="Genomic_DNA"/>
</dbReference>
<dbReference type="AlphaFoldDB" id="A0A4Q7PIZ9"/>
<dbReference type="Proteomes" id="UP000292927">
    <property type="component" value="Unassembled WGS sequence"/>
</dbReference>
<gene>
    <name evidence="2" type="ORF">EV209_1908</name>
</gene>
<proteinExistence type="predicted"/>
<evidence type="ECO:0000313" key="3">
    <source>
        <dbReference type="Proteomes" id="UP000292927"/>
    </source>
</evidence>
<evidence type="ECO:0000313" key="2">
    <source>
        <dbReference type="EMBL" id="RZT00585.1"/>
    </source>
</evidence>
<protein>
    <submittedName>
        <fullName evidence="2">Uncharacterized protein</fullName>
    </submittedName>
</protein>
<keyword evidence="1" id="KW-0175">Coiled coil</keyword>
<dbReference type="RefSeq" id="WP_130435192.1">
    <property type="nucleotide sequence ID" value="NZ_SGXF01000003.1"/>
</dbReference>
<feature type="coiled-coil region" evidence="1">
    <location>
        <begin position="131"/>
        <end position="158"/>
    </location>
</feature>